<gene>
    <name evidence="1" type="ORF">BLNAU_3475</name>
</gene>
<keyword evidence="2" id="KW-1185">Reference proteome</keyword>
<dbReference type="Proteomes" id="UP001281761">
    <property type="component" value="Unassembled WGS sequence"/>
</dbReference>
<reference evidence="1 2" key="1">
    <citation type="journal article" date="2022" name="bioRxiv">
        <title>Genomics of Preaxostyla Flagellates Illuminates Evolutionary Transitions and the Path Towards Mitochondrial Loss.</title>
        <authorList>
            <person name="Novak L.V.F."/>
            <person name="Treitli S.C."/>
            <person name="Pyrih J."/>
            <person name="Halakuc P."/>
            <person name="Pipaliya S.V."/>
            <person name="Vacek V."/>
            <person name="Brzon O."/>
            <person name="Soukal P."/>
            <person name="Eme L."/>
            <person name="Dacks J.B."/>
            <person name="Karnkowska A."/>
            <person name="Elias M."/>
            <person name="Hampl V."/>
        </authorList>
    </citation>
    <scope>NUCLEOTIDE SEQUENCE [LARGE SCALE GENOMIC DNA]</scope>
    <source>
        <strain evidence="1">NAU3</strain>
        <tissue evidence="1">Gut</tissue>
    </source>
</reference>
<comment type="caution">
    <text evidence="1">The sequence shown here is derived from an EMBL/GenBank/DDBJ whole genome shotgun (WGS) entry which is preliminary data.</text>
</comment>
<proteinExistence type="predicted"/>
<evidence type="ECO:0000313" key="2">
    <source>
        <dbReference type="Proteomes" id="UP001281761"/>
    </source>
</evidence>
<evidence type="ECO:0000313" key="1">
    <source>
        <dbReference type="EMBL" id="KAK2961677.1"/>
    </source>
</evidence>
<sequence>MILNTDISFEDQSTIYCSLVALVKAEYPFDDALQDRAVQFLKSIEPRFGDCDYTTKLVTDLVPSSGESHSEFLEGILTLLSSPCSTVVAATLSFLYQITSRSSPAILTNLIKSELFPKVLATVQPHTLPISGDETIIGQLILIIINNITHAHPWSLSNLGITAAVDESTQCEMLFQKVVLPSSQLVTFLISNQLILTRSLFRYHLFLLEKLLSIGPFHLPTLEFVLASPIVMAFSSCLSFVESSEHLENILFTFNESLSKWKRGSAEVAQSAKRMMEALFSEGFEDTLEQKMRNDKGGTYGRNLVEKCHVISKLLGSNVN</sequence>
<dbReference type="EMBL" id="JARBJD010000015">
    <property type="protein sequence ID" value="KAK2961677.1"/>
    <property type="molecule type" value="Genomic_DNA"/>
</dbReference>
<protein>
    <submittedName>
        <fullName evidence="1">Uncharacterized protein</fullName>
    </submittedName>
</protein>
<accession>A0ABQ9YD33</accession>
<organism evidence="1 2">
    <name type="scientific">Blattamonas nauphoetae</name>
    <dbReference type="NCBI Taxonomy" id="2049346"/>
    <lineage>
        <taxon>Eukaryota</taxon>
        <taxon>Metamonada</taxon>
        <taxon>Preaxostyla</taxon>
        <taxon>Oxymonadida</taxon>
        <taxon>Blattamonas</taxon>
    </lineage>
</organism>
<name>A0ABQ9YD33_9EUKA</name>